<keyword evidence="2" id="KW-1185">Reference proteome</keyword>
<proteinExistence type="predicted"/>
<comment type="caution">
    <text evidence="1">The sequence shown here is derived from an EMBL/GenBank/DDBJ whole genome shotgun (WGS) entry which is preliminary data.</text>
</comment>
<dbReference type="Proteomes" id="UP001449225">
    <property type="component" value="Unassembled WGS sequence"/>
</dbReference>
<sequence length="73" mass="8423">MTYVIDAWFERSNPYLRVTHRATGIPIVHWQGNALRKQLEKGTICVEDFSDTPSQELVKELFLLDCLEQKGEG</sequence>
<organism evidence="1 2">
    <name type="scientific">Neptuniibacter pectenicola</name>
    <dbReference type="NCBI Taxonomy" id="1806669"/>
    <lineage>
        <taxon>Bacteria</taxon>
        <taxon>Pseudomonadati</taxon>
        <taxon>Pseudomonadota</taxon>
        <taxon>Gammaproteobacteria</taxon>
        <taxon>Oceanospirillales</taxon>
        <taxon>Oceanospirillaceae</taxon>
        <taxon>Neptuniibacter</taxon>
    </lineage>
</organism>
<name>A0ABU9TRV9_9GAMM</name>
<reference evidence="1 2" key="1">
    <citation type="submission" date="2024-03" db="EMBL/GenBank/DDBJ databases">
        <title>Community enrichment and isolation of bacterial strains for fucoidan degradation.</title>
        <authorList>
            <person name="Sichert A."/>
        </authorList>
    </citation>
    <scope>NUCLEOTIDE SEQUENCE [LARGE SCALE GENOMIC DNA]</scope>
    <source>
        <strain evidence="1 2">AS76</strain>
    </source>
</reference>
<protein>
    <submittedName>
        <fullName evidence="1">Uncharacterized protein</fullName>
    </submittedName>
</protein>
<dbReference type="EMBL" id="JBBMRA010000006">
    <property type="protein sequence ID" value="MEM5536460.1"/>
    <property type="molecule type" value="Genomic_DNA"/>
</dbReference>
<evidence type="ECO:0000313" key="2">
    <source>
        <dbReference type="Proteomes" id="UP001449225"/>
    </source>
</evidence>
<dbReference type="RefSeq" id="WP_067982446.1">
    <property type="nucleotide sequence ID" value="NZ_CAXBCE010000001.1"/>
</dbReference>
<accession>A0ABU9TRV9</accession>
<evidence type="ECO:0000313" key="1">
    <source>
        <dbReference type="EMBL" id="MEM5536460.1"/>
    </source>
</evidence>
<gene>
    <name evidence="1" type="ORF">WNY58_08660</name>
</gene>